<sequence length="140" mass="16110">MTLDSILSIAALIGIAISVLAAYKHDARLQAKHSDVKSYKWGYFLGYFSIIPFTMLLIIVEIAKVYSDQQPSEDVQELLNYTIPYGILGIFVILRFRLALILHTLYLMNPVIWIINGFYLKNRWHELKKVMSVGRKDSES</sequence>
<gene>
    <name evidence="2" type="ORF">DPQ33_08520</name>
</gene>
<feature type="transmembrane region" description="Helical" evidence="1">
    <location>
        <begin position="100"/>
        <end position="120"/>
    </location>
</feature>
<feature type="transmembrane region" description="Helical" evidence="1">
    <location>
        <begin position="78"/>
        <end position="94"/>
    </location>
</feature>
<dbReference type="AlphaFoldDB" id="A0A7M3MGB0"/>
<keyword evidence="1" id="KW-0472">Membrane</keyword>
<organism evidence="2 3">
    <name type="scientific">Oceanidesulfovibrio indonesiensis</name>
    <dbReference type="NCBI Taxonomy" id="54767"/>
    <lineage>
        <taxon>Bacteria</taxon>
        <taxon>Pseudomonadati</taxon>
        <taxon>Thermodesulfobacteriota</taxon>
        <taxon>Desulfovibrionia</taxon>
        <taxon>Desulfovibrionales</taxon>
        <taxon>Desulfovibrionaceae</taxon>
        <taxon>Oceanidesulfovibrio</taxon>
    </lineage>
</organism>
<feature type="transmembrane region" description="Helical" evidence="1">
    <location>
        <begin position="45"/>
        <end position="66"/>
    </location>
</feature>
<evidence type="ECO:0000313" key="2">
    <source>
        <dbReference type="EMBL" id="TVM17674.1"/>
    </source>
</evidence>
<comment type="caution">
    <text evidence="2">The sequence shown here is derived from an EMBL/GenBank/DDBJ whole genome shotgun (WGS) entry which is preliminary data.</text>
</comment>
<protein>
    <submittedName>
        <fullName evidence="2">Uncharacterized protein</fullName>
    </submittedName>
</protein>
<name>A0A7M3MGB0_9BACT</name>
<keyword evidence="1" id="KW-0812">Transmembrane</keyword>
<dbReference type="Proteomes" id="UP000448292">
    <property type="component" value="Unassembled WGS sequence"/>
</dbReference>
<keyword evidence="3" id="KW-1185">Reference proteome</keyword>
<accession>A0A7M3MGB0</accession>
<proteinExistence type="predicted"/>
<evidence type="ECO:0000313" key="3">
    <source>
        <dbReference type="Proteomes" id="UP000448292"/>
    </source>
</evidence>
<reference evidence="2 3" key="1">
    <citation type="submission" date="2018-06" db="EMBL/GenBank/DDBJ databases">
        <title>Complete genome of Desulfovibrio indonesiensis P37SLT.</title>
        <authorList>
            <person name="Crispim J.S."/>
            <person name="Vidigal P.M.P."/>
            <person name="Silva L.C.F."/>
            <person name="Laguardia C.N."/>
            <person name="Araujo L.C."/>
            <person name="Dias R.S."/>
            <person name="Sousa M.P."/>
            <person name="Paula S.O."/>
            <person name="Silva C."/>
        </authorList>
    </citation>
    <scope>NUCLEOTIDE SEQUENCE [LARGE SCALE GENOMIC DNA]</scope>
    <source>
        <strain evidence="2 3">P37SLT</strain>
    </source>
</reference>
<keyword evidence="1" id="KW-1133">Transmembrane helix</keyword>
<evidence type="ECO:0000256" key="1">
    <source>
        <dbReference type="SAM" id="Phobius"/>
    </source>
</evidence>
<dbReference type="RefSeq" id="WP_144302791.1">
    <property type="nucleotide sequence ID" value="NZ_QMIE01000006.1"/>
</dbReference>
<dbReference type="EMBL" id="QMIE01000006">
    <property type="protein sequence ID" value="TVM17674.1"/>
    <property type="molecule type" value="Genomic_DNA"/>
</dbReference>